<organism evidence="2">
    <name type="scientific">Lygus hesperus</name>
    <name type="common">Western plant bug</name>
    <dbReference type="NCBI Taxonomy" id="30085"/>
    <lineage>
        <taxon>Eukaryota</taxon>
        <taxon>Metazoa</taxon>
        <taxon>Ecdysozoa</taxon>
        <taxon>Arthropoda</taxon>
        <taxon>Hexapoda</taxon>
        <taxon>Insecta</taxon>
        <taxon>Pterygota</taxon>
        <taxon>Neoptera</taxon>
        <taxon>Paraneoptera</taxon>
        <taxon>Hemiptera</taxon>
        <taxon>Heteroptera</taxon>
        <taxon>Panheteroptera</taxon>
        <taxon>Cimicomorpha</taxon>
        <taxon>Miridae</taxon>
        <taxon>Mirini</taxon>
        <taxon>Lygus</taxon>
    </lineage>
</organism>
<protein>
    <submittedName>
        <fullName evidence="2">Methionine S-methyltransferase</fullName>
    </submittedName>
</protein>
<sequence>MKLLSEKNNNNSSIKEEWDSETGSNSHYFKVSENTNLKGDLEYNTRLANRNLMRSLGFTLLGSQTCWEFLLYDKVLGIKVVLPLTEFTELTRIESIDYTFYSWRLGRTIFLDRETVEFIRNRLHRHMPKEWLREECNKIGDLLKITSSLKRELELLKPLIKQLQYVKSRRPCTISNDRFSFKIINLHVLVNCEVTLDLKNSHKMSDGHITVKHINGKLDLDTVRLVFQALPSSDDDLLYRFVKCLDSETSQFLARE</sequence>
<keyword evidence="2" id="KW-0808">Transferase</keyword>
<feature type="compositionally biased region" description="Low complexity" evidence="1">
    <location>
        <begin position="1"/>
        <end position="13"/>
    </location>
</feature>
<dbReference type="GO" id="GO:0008168">
    <property type="term" value="F:methyltransferase activity"/>
    <property type="evidence" value="ECO:0007669"/>
    <property type="project" value="UniProtKB-KW"/>
</dbReference>
<dbReference type="EMBL" id="GBHO01001273">
    <property type="protein sequence ID" value="JAG42331.1"/>
    <property type="molecule type" value="Transcribed_RNA"/>
</dbReference>
<evidence type="ECO:0000313" key="2">
    <source>
        <dbReference type="EMBL" id="JAG42331.1"/>
    </source>
</evidence>
<proteinExistence type="predicted"/>
<dbReference type="AlphaFoldDB" id="A0A0A9ZEJ9"/>
<name>A0A0A9ZEJ9_LYGHE</name>
<evidence type="ECO:0000256" key="1">
    <source>
        <dbReference type="SAM" id="MobiDB-lite"/>
    </source>
</evidence>
<reference evidence="2" key="1">
    <citation type="journal article" date="2014" name="PLoS ONE">
        <title>Transcriptome-Based Identification of ABC Transporters in the Western Tarnished Plant Bug Lygus hesperus.</title>
        <authorList>
            <person name="Hull J.J."/>
            <person name="Chaney K."/>
            <person name="Geib S.M."/>
            <person name="Fabrick J.A."/>
            <person name="Brent C.S."/>
            <person name="Walsh D."/>
            <person name="Lavine L.C."/>
        </authorList>
    </citation>
    <scope>NUCLEOTIDE SEQUENCE</scope>
</reference>
<accession>A0A0A9ZEJ9</accession>
<dbReference type="GO" id="GO:0032259">
    <property type="term" value="P:methylation"/>
    <property type="evidence" value="ECO:0007669"/>
    <property type="project" value="UniProtKB-KW"/>
</dbReference>
<gene>
    <name evidence="2" type="primary">MMT1_0</name>
    <name evidence="2" type="ORF">CM83_81952</name>
</gene>
<reference evidence="2" key="2">
    <citation type="submission" date="2014-07" db="EMBL/GenBank/DDBJ databases">
        <authorList>
            <person name="Hull J."/>
        </authorList>
    </citation>
    <scope>NUCLEOTIDE SEQUENCE</scope>
</reference>
<feature type="region of interest" description="Disordered" evidence="1">
    <location>
        <begin position="1"/>
        <end position="20"/>
    </location>
</feature>
<keyword evidence="2" id="KW-0489">Methyltransferase</keyword>